<dbReference type="RefSeq" id="WP_239894478.1">
    <property type="nucleotide sequence ID" value="NZ_JAJAXM010000035.1"/>
</dbReference>
<sequence length="156" mass="17548">MMATSITNQITSGSASRYIKKNWLNQKLGVDATAFDLRDCTPPETYVSFYLVKGDDNEAKINSAILEIGKKRSIKNGAITVLEIETCLKEINDEKDELIIFREQGIPHCGLYYLTNDLTKITEIKNTLSFLASECFYVVPPSDKNTLKETKTLISQ</sequence>
<dbReference type="EMBL" id="JAJAXM010000035">
    <property type="protein sequence ID" value="MCG9027069.1"/>
    <property type="molecule type" value="Genomic_DNA"/>
</dbReference>
<dbReference type="Proteomes" id="UP001200247">
    <property type="component" value="Unassembled WGS sequence"/>
</dbReference>
<reference evidence="1 2" key="1">
    <citation type="submission" date="2021-10" db="EMBL/GenBank/DDBJ databases">
        <title>Whole-genome sequencing analysis of Laribacter hongkongensis: virulence gene profiles, carbohydrate-active enzyme prediction, and antimicrobial resistance characterization.</title>
        <authorList>
            <person name="Yuan P."/>
            <person name="Zhan Y."/>
            <person name="Chen D."/>
        </authorList>
    </citation>
    <scope>NUCLEOTIDE SEQUENCE [LARGE SCALE GENOMIC DNA]</scope>
    <source>
        <strain evidence="1 2">W67</strain>
    </source>
</reference>
<evidence type="ECO:0000313" key="1">
    <source>
        <dbReference type="EMBL" id="MCG9027069.1"/>
    </source>
</evidence>
<comment type="caution">
    <text evidence="1">The sequence shown here is derived from an EMBL/GenBank/DDBJ whole genome shotgun (WGS) entry which is preliminary data.</text>
</comment>
<protein>
    <submittedName>
        <fullName evidence="1">Uncharacterized protein</fullName>
    </submittedName>
</protein>
<accession>A0ABD4SUC1</accession>
<evidence type="ECO:0000313" key="2">
    <source>
        <dbReference type="Proteomes" id="UP001200247"/>
    </source>
</evidence>
<gene>
    <name evidence="1" type="ORF">LH440_14375</name>
</gene>
<proteinExistence type="predicted"/>
<organism evidence="1 2">
    <name type="scientific">Laribacter hongkongensis</name>
    <dbReference type="NCBI Taxonomy" id="168471"/>
    <lineage>
        <taxon>Bacteria</taxon>
        <taxon>Pseudomonadati</taxon>
        <taxon>Pseudomonadota</taxon>
        <taxon>Betaproteobacteria</taxon>
        <taxon>Neisseriales</taxon>
        <taxon>Aquaspirillaceae</taxon>
        <taxon>Laribacter</taxon>
    </lineage>
</organism>
<dbReference type="AlphaFoldDB" id="A0ABD4SUC1"/>
<name>A0ABD4SUC1_9NEIS</name>